<dbReference type="FunFam" id="1.20.5.260:FF:000001">
    <property type="entry name" value="Cytochrome b-c1 complex subunit 9"/>
    <property type="match status" value="1"/>
</dbReference>
<keyword evidence="14" id="KW-1185">Reference proteome</keyword>
<keyword evidence="6 12" id="KW-0999">Mitochondrion inner membrane</keyword>
<dbReference type="InterPro" id="IPR036656">
    <property type="entry name" value="QCR9_sf"/>
</dbReference>
<dbReference type="Proteomes" id="UP000694414">
    <property type="component" value="Unplaced"/>
</dbReference>
<keyword evidence="7 12" id="KW-0249">Electron transport</keyword>
<keyword evidence="10 12" id="KW-0472">Membrane</keyword>
<proteinExistence type="inferred from homology"/>
<evidence type="ECO:0000256" key="10">
    <source>
        <dbReference type="ARBA" id="ARBA00023136"/>
    </source>
</evidence>
<evidence type="ECO:0000256" key="9">
    <source>
        <dbReference type="ARBA" id="ARBA00023128"/>
    </source>
</evidence>
<dbReference type="GO" id="GO:0005743">
    <property type="term" value="C:mitochondrial inner membrane"/>
    <property type="evidence" value="ECO:0007669"/>
    <property type="project" value="UniProtKB-SubCell"/>
</dbReference>
<evidence type="ECO:0000256" key="4">
    <source>
        <dbReference type="ARBA" id="ARBA00022660"/>
    </source>
</evidence>
<evidence type="ECO:0000256" key="3">
    <source>
        <dbReference type="ARBA" id="ARBA00022448"/>
    </source>
</evidence>
<dbReference type="GO" id="GO:0045275">
    <property type="term" value="C:respiratory chain complex III"/>
    <property type="evidence" value="ECO:0007669"/>
    <property type="project" value="UniProtKB-UniRule"/>
</dbReference>
<dbReference type="InterPro" id="IPR008027">
    <property type="entry name" value="QCR9"/>
</dbReference>
<accession>A0A8C8YCZ1</accession>
<keyword evidence="5 12" id="KW-0812">Transmembrane</keyword>
<reference evidence="13" key="2">
    <citation type="submission" date="2025-09" db="UniProtKB">
        <authorList>
            <consortium name="Ensembl"/>
        </authorList>
    </citation>
    <scope>IDENTIFICATION</scope>
</reference>
<dbReference type="PANTHER" id="PTHR12980">
    <property type="entry name" value="UBIQUINOL-CYTOCHROME C REDUCTASE COMPLEX, SUBUNIT X"/>
    <property type="match status" value="1"/>
</dbReference>
<reference evidence="13" key="1">
    <citation type="submission" date="2025-08" db="UniProtKB">
        <authorList>
            <consortium name="Ensembl"/>
        </authorList>
    </citation>
    <scope>IDENTIFICATION</scope>
</reference>
<keyword evidence="8 12" id="KW-1133">Transmembrane helix</keyword>
<comment type="function">
    <text evidence="12">Component of the ubiquinol-cytochrome c oxidoreductase, a multisubunit transmembrane complex that is part of the mitochondrial electron transport chain which drives oxidative phosphorylation. The complex plays an important role in the uptake of multiple carbon sources present in different host niches.</text>
</comment>
<sequence>VAARYNPARLYSLLFCRVSTFALTIAIGSLFLDHAFDQGADVIYEHINQGKRRCGVTELNSHRPL</sequence>
<evidence type="ECO:0000256" key="11">
    <source>
        <dbReference type="ARBA" id="ARBA00064262"/>
    </source>
</evidence>
<dbReference type="GeneTree" id="ENSGT00980000199549"/>
<keyword evidence="4 12" id="KW-0679">Respiratory chain</keyword>
<evidence type="ECO:0000256" key="8">
    <source>
        <dbReference type="ARBA" id="ARBA00022989"/>
    </source>
</evidence>
<protein>
    <recommendedName>
        <fullName evidence="12">Complex III subunit 9</fullName>
    </recommendedName>
</protein>
<dbReference type="Gene3D" id="1.20.5.260">
    <property type="entry name" value="Cytochrome b-c1 complex subunit 9"/>
    <property type="match status" value="1"/>
</dbReference>
<evidence type="ECO:0000256" key="12">
    <source>
        <dbReference type="RuleBase" id="RU368056"/>
    </source>
</evidence>
<evidence type="ECO:0000313" key="13">
    <source>
        <dbReference type="Ensembl" id="ENSPSMP00000000499.1"/>
    </source>
</evidence>
<evidence type="ECO:0000256" key="5">
    <source>
        <dbReference type="ARBA" id="ARBA00022692"/>
    </source>
</evidence>
<comment type="subcellular location">
    <subcellularLocation>
        <location evidence="1 12">Mitochondrion inner membrane</location>
        <topology evidence="1 12">Single-pass membrane protein</topology>
    </subcellularLocation>
</comment>
<dbReference type="Pfam" id="PF05365">
    <property type="entry name" value="UCR_UQCRX_QCR9"/>
    <property type="match status" value="1"/>
</dbReference>
<keyword evidence="9 12" id="KW-0496">Mitochondrion</keyword>
<comment type="subunit">
    <text evidence="11">Component of the ubiquinol-cytochrome c oxidoreductase (cytochrome b-c1 complex, complex III, CIII), a multisubunit enzyme composed of 11 subunits. The complex is composed of 3 respiratory subunits cytochrome b, cytochrome c1 and Rieske protein UQCRFS1, 2 core protein subunits UQCRC1/QCR1 and UQCRC2/QCR2, and 6 low-molecular weight protein subunits UQCRH/QCR6, UQCRB/QCR7, UQCRQ/QCR8, UQCR10/QCR9, UQCR11/QCR10 and subunit 9, the cleavage product of Rieske protein UQCRFS1. The complex exists as an obligatory dimer and forms supercomplexes (SCs) in the inner mitochondrial membrane with NADH-ubiquinone oxidoreductase (complex I, CI) and cytochrome c oxidase (complex IV, CIV), resulting in different assemblies (supercomplex SCI(1)III(2)IV(1) and megacomplex MCI(2)III(2)IV(2)). Interacts with STMP1.</text>
</comment>
<comment type="similarity">
    <text evidence="2 12">Belongs to the UQCR10/QCR9 family.</text>
</comment>
<evidence type="ECO:0000313" key="14">
    <source>
        <dbReference type="Proteomes" id="UP000694414"/>
    </source>
</evidence>
<dbReference type="GO" id="GO:0006122">
    <property type="term" value="P:mitochondrial electron transport, ubiquinol to cytochrome c"/>
    <property type="evidence" value="ECO:0007669"/>
    <property type="project" value="UniProtKB-UniRule"/>
</dbReference>
<dbReference type="AlphaFoldDB" id="A0A8C8YCZ1"/>
<evidence type="ECO:0000256" key="1">
    <source>
        <dbReference type="ARBA" id="ARBA00004434"/>
    </source>
</evidence>
<evidence type="ECO:0000256" key="2">
    <source>
        <dbReference type="ARBA" id="ARBA00007856"/>
    </source>
</evidence>
<organism evidence="13 14">
    <name type="scientific">Prolemur simus</name>
    <name type="common">Greater bamboo lemur</name>
    <name type="synonym">Hapalemur simus</name>
    <dbReference type="NCBI Taxonomy" id="1328070"/>
    <lineage>
        <taxon>Eukaryota</taxon>
        <taxon>Metazoa</taxon>
        <taxon>Chordata</taxon>
        <taxon>Craniata</taxon>
        <taxon>Vertebrata</taxon>
        <taxon>Euteleostomi</taxon>
        <taxon>Mammalia</taxon>
        <taxon>Eutheria</taxon>
        <taxon>Euarchontoglires</taxon>
        <taxon>Primates</taxon>
        <taxon>Strepsirrhini</taxon>
        <taxon>Lemuriformes</taxon>
        <taxon>Lemuridae</taxon>
        <taxon>Prolemur</taxon>
    </lineage>
</organism>
<evidence type="ECO:0000256" key="6">
    <source>
        <dbReference type="ARBA" id="ARBA00022792"/>
    </source>
</evidence>
<evidence type="ECO:0000256" key="7">
    <source>
        <dbReference type="ARBA" id="ARBA00022982"/>
    </source>
</evidence>
<feature type="transmembrane region" description="Helical" evidence="12">
    <location>
        <begin position="12"/>
        <end position="32"/>
    </location>
</feature>
<comment type="subunit">
    <text evidence="12">Component of the ubiquinol-cytochrome c oxidoreductase (cytochrome b-c1 complex, complex III, CIII), a multisubunit enzyme composed of 3 respiratory subunits cytochrome b, cytochrome c1 and Rieske protein, 2 core protein subunits, and additional low-molecular weight protein subunits.</text>
</comment>
<dbReference type="PANTHER" id="PTHR12980:SF0">
    <property type="entry name" value="CYTOCHROME B-C1 COMPLEX SUBUNIT 9"/>
    <property type="match status" value="1"/>
</dbReference>
<dbReference type="SUPFAM" id="SSF81514">
    <property type="entry name" value="Subunit X (non-heme 7 kDa protein) of cytochrome bc1 complex (Ubiquinol-cytochrome c reductase)"/>
    <property type="match status" value="1"/>
</dbReference>
<name>A0A8C8YCZ1_PROSS</name>
<dbReference type="Ensembl" id="ENSPSMT00000000572.1">
    <property type="protein sequence ID" value="ENSPSMP00000000499.1"/>
    <property type="gene ID" value="ENSPSMG00000000403.1"/>
</dbReference>
<keyword evidence="3 12" id="KW-0813">Transport</keyword>